<evidence type="ECO:0000313" key="8">
    <source>
        <dbReference type="Proteomes" id="UP001291309"/>
    </source>
</evidence>
<dbReference type="CDD" id="cd14014">
    <property type="entry name" value="STKc_PknB_like"/>
    <property type="match status" value="1"/>
</dbReference>
<dbReference type="EC" id="2.7.11.1" evidence="7"/>
<keyword evidence="3 7" id="KW-0418">Kinase</keyword>
<feature type="domain" description="Protein kinase" evidence="6">
    <location>
        <begin position="15"/>
        <end position="300"/>
    </location>
</feature>
<keyword evidence="8" id="KW-1185">Reference proteome</keyword>
<reference evidence="7 8" key="1">
    <citation type="submission" date="2023-12" db="EMBL/GenBank/DDBJ databases">
        <title>the genome sequence of Hyalangium sp. s54d21.</title>
        <authorList>
            <person name="Zhang X."/>
        </authorList>
    </citation>
    <scope>NUCLEOTIDE SEQUENCE [LARGE SCALE GENOMIC DNA]</scope>
    <source>
        <strain evidence="8">s54d21</strain>
    </source>
</reference>
<dbReference type="InterPro" id="IPR017441">
    <property type="entry name" value="Protein_kinase_ATP_BS"/>
</dbReference>
<evidence type="ECO:0000256" key="4">
    <source>
        <dbReference type="ARBA" id="ARBA00022840"/>
    </source>
</evidence>
<keyword evidence="1 7" id="KW-0808">Transferase</keyword>
<dbReference type="SUPFAM" id="SSF56112">
    <property type="entry name" value="Protein kinase-like (PK-like)"/>
    <property type="match status" value="1"/>
</dbReference>
<dbReference type="PANTHER" id="PTHR43289">
    <property type="entry name" value="MITOGEN-ACTIVATED PROTEIN KINASE KINASE KINASE 20-RELATED"/>
    <property type="match status" value="1"/>
</dbReference>
<dbReference type="Pfam" id="PF00069">
    <property type="entry name" value="Pkinase"/>
    <property type="match status" value="1"/>
</dbReference>
<evidence type="ECO:0000313" key="7">
    <source>
        <dbReference type="EMBL" id="MDY7230612.1"/>
    </source>
</evidence>
<dbReference type="GO" id="GO:0004674">
    <property type="term" value="F:protein serine/threonine kinase activity"/>
    <property type="evidence" value="ECO:0007669"/>
    <property type="project" value="UniProtKB-EC"/>
</dbReference>
<accession>A0ABU5HAW6</accession>
<dbReference type="EMBL" id="JAXIVS010000011">
    <property type="protein sequence ID" value="MDY7230612.1"/>
    <property type="molecule type" value="Genomic_DNA"/>
</dbReference>
<evidence type="ECO:0000256" key="1">
    <source>
        <dbReference type="ARBA" id="ARBA00022679"/>
    </source>
</evidence>
<dbReference type="InterPro" id="IPR000719">
    <property type="entry name" value="Prot_kinase_dom"/>
</dbReference>
<evidence type="ECO:0000256" key="3">
    <source>
        <dbReference type="ARBA" id="ARBA00022777"/>
    </source>
</evidence>
<feature type="binding site" evidence="5">
    <location>
        <position position="45"/>
    </location>
    <ligand>
        <name>ATP</name>
        <dbReference type="ChEBI" id="CHEBI:30616"/>
    </ligand>
</feature>
<dbReference type="PROSITE" id="PS50011">
    <property type="entry name" value="PROTEIN_KINASE_DOM"/>
    <property type="match status" value="1"/>
</dbReference>
<keyword evidence="4 5" id="KW-0067">ATP-binding</keyword>
<evidence type="ECO:0000256" key="5">
    <source>
        <dbReference type="PROSITE-ProRule" id="PRU10141"/>
    </source>
</evidence>
<organism evidence="7 8">
    <name type="scientific">Hyalangium rubrum</name>
    <dbReference type="NCBI Taxonomy" id="3103134"/>
    <lineage>
        <taxon>Bacteria</taxon>
        <taxon>Pseudomonadati</taxon>
        <taxon>Myxococcota</taxon>
        <taxon>Myxococcia</taxon>
        <taxon>Myxococcales</taxon>
        <taxon>Cystobacterineae</taxon>
        <taxon>Archangiaceae</taxon>
        <taxon>Hyalangium</taxon>
    </lineage>
</organism>
<sequence length="448" mass="49505">MDYLFQPGEVIDKRFKVVRGIGGGGMGRVMLVEDLFTASLPVALKYCLPGDQETTRRFAREVRIMAGIQNPNVMPVLSSAVDHDPPYFVMPLGKNSIAEELDTLSKDEAKALEVFKQICLGIQAIHTAGGTHRDIKPQNAMRMPSGSVVVSDLGLAKLDPRDSTILTKSNVIMGTDAYIAPEQRVLRGTREADARTDVYQLGKVLYELLTDQVPIAMDLKAISAGLAYIIRKATRDSPGDRYPSVPHLLDAVAAYQFANGPGADPARTIEVLMQQAESLLQSNRYERPVVQQILATLPLLQDRPEDFTFWFDKIPNGLLHALASAMSSEFEPVLSLYSDVIDEHVERWPFEYAETVARKMKLVFDSTKSPEIKKLAVRAVLAASVKRWRYAAMDVFDRMLLSAASDADAAAIAETLADNLDLYRQLADRISGTNLHPGLRGIHRQALP</sequence>
<dbReference type="PROSITE" id="PS00107">
    <property type="entry name" value="PROTEIN_KINASE_ATP"/>
    <property type="match status" value="1"/>
</dbReference>
<comment type="caution">
    <text evidence="7">The sequence shown here is derived from an EMBL/GenBank/DDBJ whole genome shotgun (WGS) entry which is preliminary data.</text>
</comment>
<dbReference type="RefSeq" id="WP_321549329.1">
    <property type="nucleotide sequence ID" value="NZ_JAXIVS010000011.1"/>
</dbReference>
<gene>
    <name evidence="7" type="ORF">SYV04_29725</name>
</gene>
<name>A0ABU5HAW6_9BACT</name>
<protein>
    <submittedName>
        <fullName evidence="7">Serine/threonine-protein kinase</fullName>
        <ecNumber evidence="7">2.7.11.1</ecNumber>
    </submittedName>
</protein>
<dbReference type="PANTHER" id="PTHR43289:SF6">
    <property type="entry name" value="SERINE_THREONINE-PROTEIN KINASE NEKL-3"/>
    <property type="match status" value="1"/>
</dbReference>
<dbReference type="InterPro" id="IPR011009">
    <property type="entry name" value="Kinase-like_dom_sf"/>
</dbReference>
<evidence type="ECO:0000259" key="6">
    <source>
        <dbReference type="PROSITE" id="PS50011"/>
    </source>
</evidence>
<keyword evidence="2 5" id="KW-0547">Nucleotide-binding</keyword>
<evidence type="ECO:0000256" key="2">
    <source>
        <dbReference type="ARBA" id="ARBA00022741"/>
    </source>
</evidence>
<proteinExistence type="predicted"/>
<dbReference type="SMART" id="SM00220">
    <property type="entry name" value="S_TKc"/>
    <property type="match status" value="1"/>
</dbReference>
<dbReference type="Gene3D" id="1.10.510.10">
    <property type="entry name" value="Transferase(Phosphotransferase) domain 1"/>
    <property type="match status" value="1"/>
</dbReference>
<dbReference type="Proteomes" id="UP001291309">
    <property type="component" value="Unassembled WGS sequence"/>
</dbReference>
<dbReference type="Gene3D" id="3.30.200.20">
    <property type="entry name" value="Phosphorylase Kinase, domain 1"/>
    <property type="match status" value="1"/>
</dbReference>